<sequence length="236" mass="25605">MREAVRAELLRLRSGWWTAIAFGYAVLLPYLIWSYAPDEVAGRVGEAAASGSRMWLFLMATPLTAGWIGSWLISRDYHYRTSSRLAWLTTRRASFVAGCLAGAIAGLVVAVAGVFGWGALIWQLQRGDDPYLGGLTWSLAAGCVLACVLAGVWGVLLTRLCANYYVATAITFGLPLAVELPLVLTWPELGGYLPDAVLALTISVVPGDFRAPVAFLPWLAGVGALAWWSHQRREHI</sequence>
<feature type="transmembrane region" description="Helical" evidence="1">
    <location>
        <begin position="209"/>
        <end position="228"/>
    </location>
</feature>
<organism evidence="2 3">
    <name type="scientific">Crossiella cryophila</name>
    <dbReference type="NCBI Taxonomy" id="43355"/>
    <lineage>
        <taxon>Bacteria</taxon>
        <taxon>Bacillati</taxon>
        <taxon>Actinomycetota</taxon>
        <taxon>Actinomycetes</taxon>
        <taxon>Pseudonocardiales</taxon>
        <taxon>Pseudonocardiaceae</taxon>
        <taxon>Crossiella</taxon>
    </lineage>
</organism>
<name>A0A7W7FVD4_9PSEU</name>
<reference evidence="2 3" key="1">
    <citation type="submission" date="2020-08" db="EMBL/GenBank/DDBJ databases">
        <title>Sequencing the genomes of 1000 actinobacteria strains.</title>
        <authorList>
            <person name="Klenk H.-P."/>
        </authorList>
    </citation>
    <scope>NUCLEOTIDE SEQUENCE [LARGE SCALE GENOMIC DNA]</scope>
    <source>
        <strain evidence="2 3">DSM 44230</strain>
    </source>
</reference>
<feature type="transmembrane region" description="Helical" evidence="1">
    <location>
        <begin position="16"/>
        <end position="35"/>
    </location>
</feature>
<dbReference type="EMBL" id="JACHMH010000001">
    <property type="protein sequence ID" value="MBB4678383.1"/>
    <property type="molecule type" value="Genomic_DNA"/>
</dbReference>
<feature type="transmembrane region" description="Helical" evidence="1">
    <location>
        <begin position="55"/>
        <end position="74"/>
    </location>
</feature>
<feature type="transmembrane region" description="Helical" evidence="1">
    <location>
        <begin position="95"/>
        <end position="122"/>
    </location>
</feature>
<keyword evidence="1" id="KW-0472">Membrane</keyword>
<accession>A0A7W7FVD4</accession>
<feature type="transmembrane region" description="Helical" evidence="1">
    <location>
        <begin position="164"/>
        <end position="184"/>
    </location>
</feature>
<keyword evidence="1" id="KW-1133">Transmembrane helix</keyword>
<evidence type="ECO:0000313" key="3">
    <source>
        <dbReference type="Proteomes" id="UP000533598"/>
    </source>
</evidence>
<evidence type="ECO:0000256" key="1">
    <source>
        <dbReference type="SAM" id="Phobius"/>
    </source>
</evidence>
<gene>
    <name evidence="2" type="ORF">HNR67_004501</name>
</gene>
<proteinExistence type="predicted"/>
<keyword evidence="1" id="KW-0812">Transmembrane</keyword>
<feature type="transmembrane region" description="Helical" evidence="1">
    <location>
        <begin position="134"/>
        <end position="157"/>
    </location>
</feature>
<dbReference type="Proteomes" id="UP000533598">
    <property type="component" value="Unassembled WGS sequence"/>
</dbReference>
<dbReference type="AlphaFoldDB" id="A0A7W7FVD4"/>
<dbReference type="RefSeq" id="WP_185004219.1">
    <property type="nucleotide sequence ID" value="NZ_BAAAUI010000028.1"/>
</dbReference>
<comment type="caution">
    <text evidence="2">The sequence shown here is derived from an EMBL/GenBank/DDBJ whole genome shotgun (WGS) entry which is preliminary data.</text>
</comment>
<evidence type="ECO:0000313" key="2">
    <source>
        <dbReference type="EMBL" id="MBB4678383.1"/>
    </source>
</evidence>
<keyword evidence="3" id="KW-1185">Reference proteome</keyword>
<protein>
    <submittedName>
        <fullName evidence="2">Succinate dehydrogenase hydrophobic anchor subunit</fullName>
    </submittedName>
</protein>